<evidence type="ECO:0000313" key="2">
    <source>
        <dbReference type="RefSeq" id="XP_060669655.1"/>
    </source>
</evidence>
<protein>
    <submittedName>
        <fullName evidence="2 3">Uncharacterized protein LOC107410486</fullName>
    </submittedName>
</protein>
<evidence type="ECO:0000313" key="3">
    <source>
        <dbReference type="RefSeq" id="XP_060669656.1"/>
    </source>
</evidence>
<dbReference type="RefSeq" id="XP_060669655.1">
    <property type="nucleotide sequence ID" value="XM_060813672.1"/>
</dbReference>
<dbReference type="Proteomes" id="UP001652623">
    <property type="component" value="Chromosome 12"/>
</dbReference>
<reference evidence="2 3" key="1">
    <citation type="submission" date="2025-05" db="UniProtKB">
        <authorList>
            <consortium name="RefSeq"/>
        </authorList>
    </citation>
    <scope>IDENTIFICATION</scope>
    <source>
        <tissue evidence="2 3">Seedling</tissue>
    </source>
</reference>
<name>A0ABM3ZYU8_ZIZJJ</name>
<organism evidence="1 2">
    <name type="scientific">Ziziphus jujuba</name>
    <name type="common">Chinese jujube</name>
    <name type="synonym">Ziziphus sativa</name>
    <dbReference type="NCBI Taxonomy" id="326968"/>
    <lineage>
        <taxon>Eukaryota</taxon>
        <taxon>Viridiplantae</taxon>
        <taxon>Streptophyta</taxon>
        <taxon>Embryophyta</taxon>
        <taxon>Tracheophyta</taxon>
        <taxon>Spermatophyta</taxon>
        <taxon>Magnoliopsida</taxon>
        <taxon>eudicotyledons</taxon>
        <taxon>Gunneridae</taxon>
        <taxon>Pentapetalae</taxon>
        <taxon>rosids</taxon>
        <taxon>fabids</taxon>
        <taxon>Rosales</taxon>
        <taxon>Rhamnaceae</taxon>
        <taxon>Paliureae</taxon>
        <taxon>Ziziphus</taxon>
    </lineage>
</organism>
<dbReference type="GeneID" id="107410486"/>
<gene>
    <name evidence="2 3" type="primary">LOC107410486</name>
</gene>
<evidence type="ECO:0000313" key="1">
    <source>
        <dbReference type="Proteomes" id="UP001652623"/>
    </source>
</evidence>
<dbReference type="RefSeq" id="XP_060669656.1">
    <property type="nucleotide sequence ID" value="XM_060813673.1"/>
</dbReference>
<accession>A0ABM3ZYU8</accession>
<proteinExistence type="predicted"/>
<sequence>MLSSTSLPELTFCVIREKPSDPDVFRCLEKLNINQRIMKEAQMQIRVLHWCLNISILKSYVAVQMHYLHEAVNFLLASQQQLQAQISEVRSESSTKEAEVQKVDPVQVDLLVGKAY</sequence>
<keyword evidence="1" id="KW-1185">Reference proteome</keyword>